<name>A0ACC0VSR5_9STRA</name>
<accession>A0ACC0VSR5</accession>
<sequence length="79" mass="8986">MLLQSLSSWLVSSKRRRRRALFPLVALSTECDSVVDVAEPFSTKALARRTKTKLVRMIAMVCRVERNIFNEGFAGSLNR</sequence>
<evidence type="ECO:0000313" key="1">
    <source>
        <dbReference type="EMBL" id="KAI9908878.1"/>
    </source>
</evidence>
<organism evidence="1 2">
    <name type="scientific">Peronosclerospora sorghi</name>
    <dbReference type="NCBI Taxonomy" id="230839"/>
    <lineage>
        <taxon>Eukaryota</taxon>
        <taxon>Sar</taxon>
        <taxon>Stramenopiles</taxon>
        <taxon>Oomycota</taxon>
        <taxon>Peronosporomycetes</taxon>
        <taxon>Peronosporales</taxon>
        <taxon>Peronosporaceae</taxon>
        <taxon>Peronosclerospora</taxon>
    </lineage>
</organism>
<protein>
    <submittedName>
        <fullName evidence="1">Uncharacterized protein</fullName>
    </submittedName>
</protein>
<proteinExistence type="predicted"/>
<gene>
    <name evidence="1" type="ORF">PsorP6_014961</name>
</gene>
<keyword evidence="2" id="KW-1185">Reference proteome</keyword>
<evidence type="ECO:0000313" key="2">
    <source>
        <dbReference type="Proteomes" id="UP001163321"/>
    </source>
</evidence>
<dbReference type="Proteomes" id="UP001163321">
    <property type="component" value="Chromosome 7"/>
</dbReference>
<comment type="caution">
    <text evidence="1">The sequence shown here is derived from an EMBL/GenBank/DDBJ whole genome shotgun (WGS) entry which is preliminary data.</text>
</comment>
<reference evidence="1 2" key="1">
    <citation type="journal article" date="2022" name="bioRxiv">
        <title>The genome of the oomycete Peronosclerospora sorghi, a cosmopolitan pathogen of maize and sorghum, is inflated with dispersed pseudogenes.</title>
        <authorList>
            <person name="Fletcher K."/>
            <person name="Martin F."/>
            <person name="Isakeit T."/>
            <person name="Cavanaugh K."/>
            <person name="Magill C."/>
            <person name="Michelmore R."/>
        </authorList>
    </citation>
    <scope>NUCLEOTIDE SEQUENCE [LARGE SCALE GENOMIC DNA]</scope>
    <source>
        <strain evidence="1">P6</strain>
    </source>
</reference>
<dbReference type="EMBL" id="CM047586">
    <property type="protein sequence ID" value="KAI9908878.1"/>
    <property type="molecule type" value="Genomic_DNA"/>
</dbReference>